<comment type="caution">
    <text evidence="6">The sequence shown here is derived from an EMBL/GenBank/DDBJ whole genome shotgun (WGS) entry which is preliminary data.</text>
</comment>
<accession>A0ABQ3GW07</accession>
<evidence type="ECO:0008006" key="8">
    <source>
        <dbReference type="Google" id="ProtNLM"/>
    </source>
</evidence>
<organism evidence="6 7">
    <name type="scientific">Jeongeupia chitinilytica</name>
    <dbReference type="NCBI Taxonomy" id="1041641"/>
    <lineage>
        <taxon>Bacteria</taxon>
        <taxon>Pseudomonadati</taxon>
        <taxon>Pseudomonadota</taxon>
        <taxon>Betaproteobacteria</taxon>
        <taxon>Neisseriales</taxon>
        <taxon>Chitinibacteraceae</taxon>
        <taxon>Jeongeupia</taxon>
    </lineage>
</organism>
<protein>
    <recommendedName>
        <fullName evidence="8">Periplasmic heavy metal sensor</fullName>
    </recommendedName>
</protein>
<gene>
    <name evidence="6" type="ORF">GCM10007350_00860</name>
</gene>
<comment type="similarity">
    <text evidence="2">Belongs to the CpxP/Spy family.</text>
</comment>
<proteinExistence type="inferred from homology"/>
<keyword evidence="4" id="KW-0574">Periplasm</keyword>
<dbReference type="CDD" id="cd09916">
    <property type="entry name" value="CpxP_like"/>
    <property type="match status" value="1"/>
</dbReference>
<keyword evidence="3 5" id="KW-0732">Signal</keyword>
<dbReference type="Pfam" id="PF07813">
    <property type="entry name" value="LTXXQ"/>
    <property type="match status" value="1"/>
</dbReference>
<evidence type="ECO:0000256" key="1">
    <source>
        <dbReference type="ARBA" id="ARBA00004418"/>
    </source>
</evidence>
<dbReference type="EMBL" id="BMYO01000001">
    <property type="protein sequence ID" value="GHD55339.1"/>
    <property type="molecule type" value="Genomic_DNA"/>
</dbReference>
<dbReference type="InterPro" id="IPR052211">
    <property type="entry name" value="Cpx_auxiliary_protein"/>
</dbReference>
<dbReference type="Gene3D" id="1.20.120.1490">
    <property type="match status" value="1"/>
</dbReference>
<dbReference type="PANTHER" id="PTHR38102:SF1">
    <property type="entry name" value="PERIPLASMIC CHAPERONE SPY"/>
    <property type="match status" value="1"/>
</dbReference>
<evidence type="ECO:0000313" key="6">
    <source>
        <dbReference type="EMBL" id="GHD55339.1"/>
    </source>
</evidence>
<feature type="signal peptide" evidence="5">
    <location>
        <begin position="1"/>
        <end position="22"/>
    </location>
</feature>
<dbReference type="PANTHER" id="PTHR38102">
    <property type="entry name" value="PERIPLASMIC CHAPERONE SPY"/>
    <property type="match status" value="1"/>
</dbReference>
<name>A0ABQ3GW07_9NEIS</name>
<evidence type="ECO:0000256" key="3">
    <source>
        <dbReference type="ARBA" id="ARBA00022729"/>
    </source>
</evidence>
<dbReference type="Proteomes" id="UP000604737">
    <property type="component" value="Unassembled WGS sequence"/>
</dbReference>
<feature type="chain" id="PRO_5047086069" description="Periplasmic heavy metal sensor" evidence="5">
    <location>
        <begin position="23"/>
        <end position="134"/>
    </location>
</feature>
<sequence length="134" mass="14963">MKPIRALLLAATLLLPVSAAMADDMSTPFDMSTLASELKLTQAQQRQIETIRQAEHDQIAAIDTSGVEPGVIRDMIKSGKWDEARARKRIQAFGDVDNQVSYIRVKSLFDISQVLTADQRKQFQQLFAKELSAD</sequence>
<comment type="subcellular location">
    <subcellularLocation>
        <location evidence="1">Periplasm</location>
    </subcellularLocation>
</comment>
<evidence type="ECO:0000256" key="2">
    <source>
        <dbReference type="ARBA" id="ARBA00008441"/>
    </source>
</evidence>
<dbReference type="InterPro" id="IPR012899">
    <property type="entry name" value="LTXXQ"/>
</dbReference>
<keyword evidence="7" id="KW-1185">Reference proteome</keyword>
<dbReference type="RefSeq" id="WP_189458181.1">
    <property type="nucleotide sequence ID" value="NZ_BMYO01000001.1"/>
</dbReference>
<reference evidence="7" key="1">
    <citation type="journal article" date="2019" name="Int. J. Syst. Evol. Microbiol.">
        <title>The Global Catalogue of Microorganisms (GCM) 10K type strain sequencing project: providing services to taxonomists for standard genome sequencing and annotation.</title>
        <authorList>
            <consortium name="The Broad Institute Genomics Platform"/>
            <consortium name="The Broad Institute Genome Sequencing Center for Infectious Disease"/>
            <person name="Wu L."/>
            <person name="Ma J."/>
        </authorList>
    </citation>
    <scope>NUCLEOTIDE SEQUENCE [LARGE SCALE GENOMIC DNA]</scope>
    <source>
        <strain evidence="7">KCTC 23701</strain>
    </source>
</reference>
<evidence type="ECO:0000256" key="5">
    <source>
        <dbReference type="SAM" id="SignalP"/>
    </source>
</evidence>
<evidence type="ECO:0000256" key="4">
    <source>
        <dbReference type="ARBA" id="ARBA00022764"/>
    </source>
</evidence>
<evidence type="ECO:0000313" key="7">
    <source>
        <dbReference type="Proteomes" id="UP000604737"/>
    </source>
</evidence>